<comment type="caution">
    <text evidence="1">The sequence shown here is derived from an EMBL/GenBank/DDBJ whole genome shotgun (WGS) entry which is preliminary data.</text>
</comment>
<dbReference type="AlphaFoldDB" id="A0A4R5MI41"/>
<name>A0A4R5MI41_9SPHI</name>
<dbReference type="RefSeq" id="WP_133263507.1">
    <property type="nucleotide sequence ID" value="NZ_SJCY01000012.1"/>
</dbReference>
<evidence type="ECO:0000313" key="2">
    <source>
        <dbReference type="Proteomes" id="UP000295668"/>
    </source>
</evidence>
<dbReference type="OrthoDB" id="1492765at2"/>
<accession>A0A4R5MI41</accession>
<keyword evidence="2" id="KW-1185">Reference proteome</keyword>
<evidence type="ECO:0000313" key="1">
    <source>
        <dbReference type="EMBL" id="TDG35181.1"/>
    </source>
</evidence>
<proteinExistence type="predicted"/>
<dbReference type="Proteomes" id="UP000295668">
    <property type="component" value="Unassembled WGS sequence"/>
</dbReference>
<dbReference type="EMBL" id="SJCY01000012">
    <property type="protein sequence ID" value="TDG35181.1"/>
    <property type="molecule type" value="Genomic_DNA"/>
</dbReference>
<sequence>MIELKTMFLTIITENLKNKAEAEILSGVIKNELGELWEIEKIEPYHKFKNSYKIELKITFIEKEQHELNNLAIIFTDQLLSPWLVYFDHFETSIELIYNKADNTQKRKIEFEAIKWGHLQIVTTVS</sequence>
<protein>
    <submittedName>
        <fullName evidence="1">Uncharacterized protein</fullName>
    </submittedName>
</protein>
<gene>
    <name evidence="1" type="ORF">EZJ43_14880</name>
</gene>
<reference evidence="1 2" key="1">
    <citation type="submission" date="2019-02" db="EMBL/GenBank/DDBJ databases">
        <title>Pedobacter sp. nov., a novel speices isolated from soil of pinguins habitat in Antarcitica.</title>
        <authorList>
            <person name="He R.-H."/>
        </authorList>
    </citation>
    <scope>NUCLEOTIDE SEQUENCE [LARGE SCALE GENOMIC DNA]</scope>
    <source>
        <strain evidence="1 2">E01020</strain>
    </source>
</reference>
<organism evidence="1 2">
    <name type="scientific">Pedobacter changchengzhani</name>
    <dbReference type="NCBI Taxonomy" id="2529274"/>
    <lineage>
        <taxon>Bacteria</taxon>
        <taxon>Pseudomonadati</taxon>
        <taxon>Bacteroidota</taxon>
        <taxon>Sphingobacteriia</taxon>
        <taxon>Sphingobacteriales</taxon>
        <taxon>Sphingobacteriaceae</taxon>
        <taxon>Pedobacter</taxon>
    </lineage>
</organism>